<organism evidence="1">
    <name type="scientific">Anguilla anguilla</name>
    <name type="common">European freshwater eel</name>
    <name type="synonym">Muraena anguilla</name>
    <dbReference type="NCBI Taxonomy" id="7936"/>
    <lineage>
        <taxon>Eukaryota</taxon>
        <taxon>Metazoa</taxon>
        <taxon>Chordata</taxon>
        <taxon>Craniata</taxon>
        <taxon>Vertebrata</taxon>
        <taxon>Euteleostomi</taxon>
        <taxon>Actinopterygii</taxon>
        <taxon>Neopterygii</taxon>
        <taxon>Teleostei</taxon>
        <taxon>Anguilliformes</taxon>
        <taxon>Anguillidae</taxon>
        <taxon>Anguilla</taxon>
    </lineage>
</organism>
<sequence>MDKKGTAAFFIPIPQPLRECVSDTINPPTKTKQPNQGLAIAASVKNRVYVGGASL</sequence>
<reference evidence="1" key="1">
    <citation type="submission" date="2014-11" db="EMBL/GenBank/DDBJ databases">
        <authorList>
            <person name="Amaro Gonzalez C."/>
        </authorList>
    </citation>
    <scope>NUCLEOTIDE SEQUENCE</scope>
</reference>
<dbReference type="AlphaFoldDB" id="A0A0E9VFR7"/>
<protein>
    <submittedName>
        <fullName evidence="1">Uncharacterized protein</fullName>
    </submittedName>
</protein>
<evidence type="ECO:0000313" key="1">
    <source>
        <dbReference type="EMBL" id="JAH76275.1"/>
    </source>
</evidence>
<dbReference type="EMBL" id="GBXM01032302">
    <property type="protein sequence ID" value="JAH76275.1"/>
    <property type="molecule type" value="Transcribed_RNA"/>
</dbReference>
<name>A0A0E9VFR7_ANGAN</name>
<accession>A0A0E9VFR7</accession>
<proteinExistence type="predicted"/>
<reference evidence="1" key="2">
    <citation type="journal article" date="2015" name="Fish Shellfish Immunol.">
        <title>Early steps in the European eel (Anguilla anguilla)-Vibrio vulnificus interaction in the gills: Role of the RtxA13 toxin.</title>
        <authorList>
            <person name="Callol A."/>
            <person name="Pajuelo D."/>
            <person name="Ebbesson L."/>
            <person name="Teles M."/>
            <person name="MacKenzie S."/>
            <person name="Amaro C."/>
        </authorList>
    </citation>
    <scope>NUCLEOTIDE SEQUENCE</scope>
</reference>